<dbReference type="SUPFAM" id="SSF47729">
    <property type="entry name" value="IHF-like DNA-binding proteins"/>
    <property type="match status" value="1"/>
</dbReference>
<dbReference type="InterPro" id="IPR000119">
    <property type="entry name" value="Hist_DNA-bd"/>
</dbReference>
<accession>A0A9D2GXH4</accession>
<dbReference type="GO" id="GO:0003677">
    <property type="term" value="F:DNA binding"/>
    <property type="evidence" value="ECO:0007669"/>
    <property type="project" value="UniProtKB-KW"/>
</dbReference>
<evidence type="ECO:0000313" key="6">
    <source>
        <dbReference type="Proteomes" id="UP000824108"/>
    </source>
</evidence>
<dbReference type="InterPro" id="IPR010992">
    <property type="entry name" value="IHF-like_DNA-bd_dom_sf"/>
</dbReference>
<evidence type="ECO:0000313" key="5">
    <source>
        <dbReference type="EMBL" id="HIZ91006.1"/>
    </source>
</evidence>
<dbReference type="GO" id="GO:0030261">
    <property type="term" value="P:chromosome condensation"/>
    <property type="evidence" value="ECO:0007669"/>
    <property type="project" value="UniProtKB-KW"/>
</dbReference>
<dbReference type="AlphaFoldDB" id="A0A9D2GXH4"/>
<proteinExistence type="inferred from homology"/>
<dbReference type="PRINTS" id="PR01727">
    <property type="entry name" value="DNABINDINGHU"/>
</dbReference>
<comment type="similarity">
    <text evidence="1 4">Belongs to the bacterial histone-like protein family.</text>
</comment>
<dbReference type="EMBL" id="DXAV01000022">
    <property type="protein sequence ID" value="HIZ91006.1"/>
    <property type="molecule type" value="Genomic_DNA"/>
</dbReference>
<dbReference type="GO" id="GO:0030527">
    <property type="term" value="F:structural constituent of chromatin"/>
    <property type="evidence" value="ECO:0007669"/>
    <property type="project" value="InterPro"/>
</dbReference>
<dbReference type="Gene3D" id="4.10.520.10">
    <property type="entry name" value="IHF-like DNA-binding proteins"/>
    <property type="match status" value="1"/>
</dbReference>
<dbReference type="CDD" id="cd13831">
    <property type="entry name" value="HU"/>
    <property type="match status" value="1"/>
</dbReference>
<organism evidence="5 6">
    <name type="scientific">Candidatus Bacteroides merdavium</name>
    <dbReference type="NCBI Taxonomy" id="2838472"/>
    <lineage>
        <taxon>Bacteria</taxon>
        <taxon>Pseudomonadati</taxon>
        <taxon>Bacteroidota</taxon>
        <taxon>Bacteroidia</taxon>
        <taxon>Bacteroidales</taxon>
        <taxon>Bacteroidaceae</taxon>
        <taxon>Bacteroides</taxon>
    </lineage>
</organism>
<dbReference type="GO" id="GO:0005829">
    <property type="term" value="C:cytosol"/>
    <property type="evidence" value="ECO:0007669"/>
    <property type="project" value="TreeGrafter"/>
</dbReference>
<evidence type="ECO:0000256" key="1">
    <source>
        <dbReference type="ARBA" id="ARBA00010529"/>
    </source>
</evidence>
<evidence type="ECO:0000256" key="2">
    <source>
        <dbReference type="ARBA" id="ARBA00023067"/>
    </source>
</evidence>
<dbReference type="SMART" id="SM00411">
    <property type="entry name" value="BHL"/>
    <property type="match status" value="1"/>
</dbReference>
<name>A0A9D2GXH4_9BACE</name>
<dbReference type="Proteomes" id="UP000824108">
    <property type="component" value="Unassembled WGS sequence"/>
</dbReference>
<reference evidence="5" key="1">
    <citation type="journal article" date="2021" name="PeerJ">
        <title>Extensive microbial diversity within the chicken gut microbiome revealed by metagenomics and culture.</title>
        <authorList>
            <person name="Gilroy R."/>
            <person name="Ravi A."/>
            <person name="Getino M."/>
            <person name="Pursley I."/>
            <person name="Horton D.L."/>
            <person name="Alikhan N.F."/>
            <person name="Baker D."/>
            <person name="Gharbi K."/>
            <person name="Hall N."/>
            <person name="Watson M."/>
            <person name="Adriaenssens E.M."/>
            <person name="Foster-Nyarko E."/>
            <person name="Jarju S."/>
            <person name="Secka A."/>
            <person name="Antonio M."/>
            <person name="Oren A."/>
            <person name="Chaudhuri R.R."/>
            <person name="La Ragione R."/>
            <person name="Hildebrand F."/>
            <person name="Pallen M.J."/>
        </authorList>
    </citation>
    <scope>NUCLEOTIDE SEQUENCE</scope>
    <source>
        <strain evidence="5">CHK118-2852</strain>
    </source>
</reference>
<sequence length="88" mass="9399">MNKAELINAMAGNADMTKADAAKALNAFLEVVTDALKRGEKVTLVGFGTFSVTERAARMGINPTNKQPIEIPAKKAVKFKAGTELSFE</sequence>
<dbReference type="PROSITE" id="PS00045">
    <property type="entry name" value="HISTONE_LIKE"/>
    <property type="match status" value="1"/>
</dbReference>
<evidence type="ECO:0000256" key="3">
    <source>
        <dbReference type="ARBA" id="ARBA00023125"/>
    </source>
</evidence>
<gene>
    <name evidence="5" type="ORF">H9807_02615</name>
</gene>
<keyword evidence="3 5" id="KW-0238">DNA-binding</keyword>
<dbReference type="PANTHER" id="PTHR33175">
    <property type="entry name" value="DNA-BINDING PROTEIN HU"/>
    <property type="match status" value="1"/>
</dbReference>
<dbReference type="Pfam" id="PF00216">
    <property type="entry name" value="Bac_DNA_binding"/>
    <property type="match status" value="1"/>
</dbReference>
<comment type="caution">
    <text evidence="5">The sequence shown here is derived from an EMBL/GenBank/DDBJ whole genome shotgun (WGS) entry which is preliminary data.</text>
</comment>
<evidence type="ECO:0000256" key="4">
    <source>
        <dbReference type="RuleBase" id="RU003939"/>
    </source>
</evidence>
<protein>
    <submittedName>
        <fullName evidence="5">HU family DNA-binding protein</fullName>
    </submittedName>
</protein>
<dbReference type="PANTHER" id="PTHR33175:SF3">
    <property type="entry name" value="DNA-BINDING PROTEIN HU-BETA"/>
    <property type="match status" value="1"/>
</dbReference>
<reference evidence="5" key="2">
    <citation type="submission" date="2021-04" db="EMBL/GenBank/DDBJ databases">
        <authorList>
            <person name="Gilroy R."/>
        </authorList>
    </citation>
    <scope>NUCLEOTIDE SEQUENCE</scope>
    <source>
        <strain evidence="5">CHK118-2852</strain>
    </source>
</reference>
<dbReference type="InterPro" id="IPR020816">
    <property type="entry name" value="Histone-like_DNA-bd_CS"/>
</dbReference>
<keyword evidence="2" id="KW-0226">DNA condensation</keyword>